<comment type="caution">
    <text evidence="1">The sequence shown here is derived from an EMBL/GenBank/DDBJ whole genome shotgun (WGS) entry which is preliminary data.</text>
</comment>
<dbReference type="OrthoDB" id="2287745at2759"/>
<dbReference type="Proteomes" id="UP000789342">
    <property type="component" value="Unassembled WGS sequence"/>
</dbReference>
<dbReference type="EMBL" id="CAJVPV010006699">
    <property type="protein sequence ID" value="CAG8608988.1"/>
    <property type="molecule type" value="Genomic_DNA"/>
</dbReference>
<dbReference type="AlphaFoldDB" id="A0A9N9CQ31"/>
<protein>
    <submittedName>
        <fullName evidence="1">12037_t:CDS:1</fullName>
    </submittedName>
</protein>
<proteinExistence type="predicted"/>
<accession>A0A9N9CQ31</accession>
<keyword evidence="2" id="KW-1185">Reference proteome</keyword>
<sequence length="563" mass="64438">MSSTKNVATQTIPHHTVERSSTICLTSNCLKTTHKTTEQTHFTMLKVTCVQNIEYNVQLFPTMGQLSEEDMKKMDVLLSGGKLLVNISLPRTFSNGKLFGLNTPKENIVLKRLCRLEFWRQFGFSRIESELKLKHRHFNKQYWVYASGKQCSPPSITEDSILQQPFGTLNQLTFILNWITSNDDILSFAIKIFRLTCKKKCVSSLEVAAIDLAFNSLMKNLLIDRYPLVFSPGYYDKLQSISRCIPVVSKSLTRIIHNSPNESFQSKMVDLVQQIQSRTNLSFLSPNCNNNNTESTLELTENALTNGLYFIAKNIKVPTPSFTEALLSDEELSNNHLTSRDAVKSRSIPAHDQNPPCVYSGESPKILQARYDIGNNEEYEQFTKEISSDTDSTFDIDNCDRHDLEEFGFESLFSSDDDFLQDEDFFRINDVESQTTLNSSEKSVDYVDYFRNSDFNDVHVVPDDDDDTELLDFDAFEDDNHFCPNVDSWSSFPMSCHEINNSSIMTPQTGNLTIEIDDTNITAQHRERCMLRNSTDTATLLWKLNQPQQNDPEDALFDIMFEE</sequence>
<evidence type="ECO:0000313" key="2">
    <source>
        <dbReference type="Proteomes" id="UP000789342"/>
    </source>
</evidence>
<name>A0A9N9CQ31_9GLOM</name>
<organism evidence="1 2">
    <name type="scientific">Acaulospora morrowiae</name>
    <dbReference type="NCBI Taxonomy" id="94023"/>
    <lineage>
        <taxon>Eukaryota</taxon>
        <taxon>Fungi</taxon>
        <taxon>Fungi incertae sedis</taxon>
        <taxon>Mucoromycota</taxon>
        <taxon>Glomeromycotina</taxon>
        <taxon>Glomeromycetes</taxon>
        <taxon>Diversisporales</taxon>
        <taxon>Acaulosporaceae</taxon>
        <taxon>Acaulospora</taxon>
    </lineage>
</organism>
<evidence type="ECO:0000313" key="1">
    <source>
        <dbReference type="EMBL" id="CAG8608988.1"/>
    </source>
</evidence>
<gene>
    <name evidence="1" type="ORF">AMORRO_LOCUS8130</name>
</gene>
<reference evidence="1" key="1">
    <citation type="submission" date="2021-06" db="EMBL/GenBank/DDBJ databases">
        <authorList>
            <person name="Kallberg Y."/>
            <person name="Tangrot J."/>
            <person name="Rosling A."/>
        </authorList>
    </citation>
    <scope>NUCLEOTIDE SEQUENCE</scope>
    <source>
        <strain evidence="1">CL551</strain>
    </source>
</reference>